<dbReference type="PROSITE" id="PS51257">
    <property type="entry name" value="PROKAR_LIPOPROTEIN"/>
    <property type="match status" value="1"/>
</dbReference>
<keyword evidence="3" id="KW-1185">Reference proteome</keyword>
<evidence type="ECO:0000313" key="3">
    <source>
        <dbReference type="Proteomes" id="UP000244441"/>
    </source>
</evidence>
<dbReference type="KEGG" id="cate:C2869_05570"/>
<protein>
    <recommendedName>
        <fullName evidence="1">ABC-type transport auxiliary lipoprotein component domain-containing protein</fullName>
    </recommendedName>
</protein>
<dbReference type="InterPro" id="IPR005586">
    <property type="entry name" value="ABC_trans_aux"/>
</dbReference>
<dbReference type="EMBL" id="CP026604">
    <property type="protein sequence ID" value="AWB65943.1"/>
    <property type="molecule type" value="Genomic_DNA"/>
</dbReference>
<dbReference type="RefSeq" id="WP_108602015.1">
    <property type="nucleotide sequence ID" value="NZ_CP026604.1"/>
</dbReference>
<proteinExistence type="predicted"/>
<reference evidence="2 3" key="1">
    <citation type="submission" date="2018-01" db="EMBL/GenBank/DDBJ databases">
        <title>Genome sequence of a Cantenovulum-like bacteria.</title>
        <authorList>
            <person name="Tan W.R."/>
            <person name="Lau N.-S."/>
            <person name="Go F."/>
            <person name="Amirul A.-A.A."/>
        </authorList>
    </citation>
    <scope>NUCLEOTIDE SEQUENCE [LARGE SCALE GENOMIC DNA]</scope>
    <source>
        <strain evidence="2 3">CCB-QB4</strain>
    </source>
</reference>
<dbReference type="SUPFAM" id="SSF159594">
    <property type="entry name" value="XCC0632-like"/>
    <property type="match status" value="1"/>
</dbReference>
<dbReference type="AlphaFoldDB" id="A0A2S0VP24"/>
<sequence length="168" mass="19242">MLRLIFFRFFLLMGFLSVLLACSSQPMPQTQYFLLPIKAMAQASNLQLEVALAPQLQDERILLKQENAIIPAHYNRWKIDLKDNLQQVLTAELANETELKKLHVFFDQFYATQSGQVLLRGHFQLHDNSVKPFSYTLQQEQTGYAAFVKTVSAGLSQLARDIAKEVTH</sequence>
<dbReference type="OrthoDB" id="6198336at2"/>
<organism evidence="2 3">
    <name type="scientific">Saccharobesus litoralis</name>
    <dbReference type="NCBI Taxonomy" id="2172099"/>
    <lineage>
        <taxon>Bacteria</taxon>
        <taxon>Pseudomonadati</taxon>
        <taxon>Pseudomonadota</taxon>
        <taxon>Gammaproteobacteria</taxon>
        <taxon>Alteromonadales</taxon>
        <taxon>Alteromonadaceae</taxon>
        <taxon>Saccharobesus</taxon>
    </lineage>
</organism>
<accession>A0A2S0VP24</accession>
<gene>
    <name evidence="2" type="ORF">C2869_05570</name>
</gene>
<evidence type="ECO:0000313" key="2">
    <source>
        <dbReference type="EMBL" id="AWB65943.1"/>
    </source>
</evidence>
<dbReference type="Proteomes" id="UP000244441">
    <property type="component" value="Chromosome"/>
</dbReference>
<name>A0A2S0VP24_9ALTE</name>
<dbReference type="Gene3D" id="3.40.50.10610">
    <property type="entry name" value="ABC-type transport auxiliary lipoprotein component"/>
    <property type="match status" value="1"/>
</dbReference>
<feature type="domain" description="ABC-type transport auxiliary lipoprotein component" evidence="1">
    <location>
        <begin position="49"/>
        <end position="163"/>
    </location>
</feature>
<dbReference type="Pfam" id="PF03886">
    <property type="entry name" value="ABC_trans_aux"/>
    <property type="match status" value="1"/>
</dbReference>
<evidence type="ECO:0000259" key="1">
    <source>
        <dbReference type="Pfam" id="PF03886"/>
    </source>
</evidence>